<feature type="signal peptide" evidence="1">
    <location>
        <begin position="1"/>
        <end position="24"/>
    </location>
</feature>
<proteinExistence type="predicted"/>
<protein>
    <submittedName>
        <fullName evidence="4">Serine hydrolase</fullName>
    </submittedName>
</protein>
<dbReference type="Pfam" id="PF11954">
    <property type="entry name" value="DUF3471"/>
    <property type="match status" value="1"/>
</dbReference>
<evidence type="ECO:0000313" key="4">
    <source>
        <dbReference type="EMBL" id="MFC6997506.1"/>
    </source>
</evidence>
<accession>A0ABW2DI52</accession>
<dbReference type="InterPro" id="IPR050491">
    <property type="entry name" value="AmpC-like"/>
</dbReference>
<evidence type="ECO:0000313" key="5">
    <source>
        <dbReference type="Proteomes" id="UP001596405"/>
    </source>
</evidence>
<keyword evidence="1" id="KW-0732">Signal</keyword>
<dbReference type="EMBL" id="JBHSYQ010000003">
    <property type="protein sequence ID" value="MFC6997506.1"/>
    <property type="molecule type" value="Genomic_DNA"/>
</dbReference>
<organism evidence="4 5">
    <name type="scientific">Rufibacter roseus</name>
    <dbReference type="NCBI Taxonomy" id="1567108"/>
    <lineage>
        <taxon>Bacteria</taxon>
        <taxon>Pseudomonadati</taxon>
        <taxon>Bacteroidota</taxon>
        <taxon>Cytophagia</taxon>
        <taxon>Cytophagales</taxon>
        <taxon>Hymenobacteraceae</taxon>
        <taxon>Rufibacter</taxon>
    </lineage>
</organism>
<gene>
    <name evidence="4" type="ORF">ACFQHR_07715</name>
</gene>
<dbReference type="GO" id="GO:0016787">
    <property type="term" value="F:hydrolase activity"/>
    <property type="evidence" value="ECO:0007669"/>
    <property type="project" value="UniProtKB-KW"/>
</dbReference>
<keyword evidence="4" id="KW-0378">Hydrolase</keyword>
<evidence type="ECO:0000259" key="2">
    <source>
        <dbReference type="Pfam" id="PF00144"/>
    </source>
</evidence>
<dbReference type="InterPro" id="IPR012338">
    <property type="entry name" value="Beta-lactam/transpept-like"/>
</dbReference>
<dbReference type="Gene3D" id="3.40.710.10">
    <property type="entry name" value="DD-peptidase/beta-lactamase superfamily"/>
    <property type="match status" value="1"/>
</dbReference>
<sequence length="511" mass="57495">MLTFKRMHLYLAVVAFFSVTVAQGQRINKDSLDTAIRQLMTDFEVPAMSVAIVKGTDVVYLNALGTKTKGKQEPVDENTLFGIGSISKSITALSLGMLVDEGKIKWDDKVTDYLPYFQMYAPEVTNAFTIRDLMTHKSGLKPTAGGLLWYGSDLNREQVIRKMKDLPPVSEFRTTAAYQNLTFVAGGEIVAVVTGQSWDDFIKERLFKPLGMNHTFSRYQDIVSNKNITTPHSKDAHFSVITVAHRNHDNIGPAGSIYSTAKDMAQYMKLMLNKGVINGDTLVREKTMEEILKPHTFFPIFPKPIHNEFSSYAFGWWVTPKNGHKVVEHSGGVDGMVANLEMVTDKKFGIIALSNTEEPAAVALTLNMVGQAIQDPSYQTYQTARKSLRDKKKYTLEENRKKVAATRVKGTKPLNFASYTGTFRDKMYGDIEVKQEGKKLVISFTHTPSFTADLSHWHYNTFELNWRDPMVPKGFVTFTLNAKGEVAEMKFEQPNMLDVDFTELGQITKVK</sequence>
<comment type="caution">
    <text evidence="4">The sequence shown here is derived from an EMBL/GenBank/DDBJ whole genome shotgun (WGS) entry which is preliminary data.</text>
</comment>
<dbReference type="InterPro" id="IPR001466">
    <property type="entry name" value="Beta-lactam-related"/>
</dbReference>
<dbReference type="PANTHER" id="PTHR46825:SF15">
    <property type="entry name" value="BETA-LACTAMASE-RELATED DOMAIN-CONTAINING PROTEIN"/>
    <property type="match status" value="1"/>
</dbReference>
<feature type="domain" description="Beta-lactamase-related" evidence="2">
    <location>
        <begin position="32"/>
        <end position="363"/>
    </location>
</feature>
<reference evidence="5" key="1">
    <citation type="journal article" date="2019" name="Int. J. Syst. Evol. Microbiol.">
        <title>The Global Catalogue of Microorganisms (GCM) 10K type strain sequencing project: providing services to taxonomists for standard genome sequencing and annotation.</title>
        <authorList>
            <consortium name="The Broad Institute Genomics Platform"/>
            <consortium name="The Broad Institute Genome Sequencing Center for Infectious Disease"/>
            <person name="Wu L."/>
            <person name="Ma J."/>
        </authorList>
    </citation>
    <scope>NUCLEOTIDE SEQUENCE [LARGE SCALE GENOMIC DNA]</scope>
    <source>
        <strain evidence="5">CGMCC 4.7393</strain>
    </source>
</reference>
<dbReference type="Proteomes" id="UP001596405">
    <property type="component" value="Unassembled WGS sequence"/>
</dbReference>
<dbReference type="Gene3D" id="2.40.128.600">
    <property type="match status" value="1"/>
</dbReference>
<dbReference type="PANTHER" id="PTHR46825">
    <property type="entry name" value="D-ALANYL-D-ALANINE-CARBOXYPEPTIDASE/ENDOPEPTIDASE AMPH"/>
    <property type="match status" value="1"/>
</dbReference>
<evidence type="ECO:0000259" key="3">
    <source>
        <dbReference type="Pfam" id="PF11954"/>
    </source>
</evidence>
<feature type="domain" description="Peptidase S12 Pab87-related C-terminal" evidence="3">
    <location>
        <begin position="408"/>
        <end position="497"/>
    </location>
</feature>
<keyword evidence="5" id="KW-1185">Reference proteome</keyword>
<dbReference type="Pfam" id="PF00144">
    <property type="entry name" value="Beta-lactamase"/>
    <property type="match status" value="1"/>
</dbReference>
<evidence type="ECO:0000256" key="1">
    <source>
        <dbReference type="SAM" id="SignalP"/>
    </source>
</evidence>
<dbReference type="SUPFAM" id="SSF56601">
    <property type="entry name" value="beta-lactamase/transpeptidase-like"/>
    <property type="match status" value="1"/>
</dbReference>
<dbReference type="RefSeq" id="WP_066619237.1">
    <property type="nucleotide sequence ID" value="NZ_JBHSYQ010000003.1"/>
</dbReference>
<feature type="chain" id="PRO_5046675249" evidence="1">
    <location>
        <begin position="25"/>
        <end position="511"/>
    </location>
</feature>
<dbReference type="InterPro" id="IPR021860">
    <property type="entry name" value="Peptidase_S12_Pab87-rel_C"/>
</dbReference>
<name>A0ABW2DI52_9BACT</name>